<gene>
    <name evidence="6" type="ORF">MiTe_02299</name>
</gene>
<reference evidence="6 7" key="1">
    <citation type="submission" date="2018-09" db="EMBL/GenBank/DDBJ databases">
        <title>Evolutionary history of phycoerythrin pigmentation in the water bloom-forming cyanobacterium Microcystis aeruginosa.</title>
        <authorList>
            <person name="Tanabe Y."/>
            <person name="Tanabe Y."/>
            <person name="Yamaguchi H."/>
        </authorList>
    </citation>
    <scope>NUCLEOTIDE SEQUENCE [LARGE SCALE GENOMIC DNA]</scope>
    <source>
        <strain evidence="6 7">NIES-2520</strain>
    </source>
</reference>
<proteinExistence type="predicted"/>
<dbReference type="Gene3D" id="3.40.50.300">
    <property type="entry name" value="P-loop containing nucleotide triphosphate hydrolases"/>
    <property type="match status" value="1"/>
</dbReference>
<feature type="signal peptide" evidence="4">
    <location>
        <begin position="1"/>
        <end position="32"/>
    </location>
</feature>
<evidence type="ECO:0000256" key="3">
    <source>
        <dbReference type="SAM" id="Coils"/>
    </source>
</evidence>
<dbReference type="GO" id="GO:0016491">
    <property type="term" value="F:oxidoreductase activity"/>
    <property type="evidence" value="ECO:0007669"/>
    <property type="project" value="TreeGrafter"/>
</dbReference>
<evidence type="ECO:0000313" key="6">
    <source>
        <dbReference type="EMBL" id="GCA75465.1"/>
    </source>
</evidence>
<name>A0A5A5RKI2_MICAE</name>
<evidence type="ECO:0000256" key="1">
    <source>
        <dbReference type="ARBA" id="ARBA00022549"/>
    </source>
</evidence>
<sequence length="947" mass="105532">MNKHLRYSPLTGLSATLLSLVSLLNPSGSAGAVTCTPEQINSPEVKSKIEQIKTKTLSQQLQIVNQWSKDLYPLSDWEGKRQEPIFCSVIAAVQESTVPLEVRKNAAYVLRGIGTGAEDAILPLKELLLDPSQPPEMRKSVIWALRGIGAAPVVHELVQVLKNPDNNDELRGLAIETLLSFTDKNVPKNAGVIPILEAILKQDTNSHLRASAAKALGQIVTPDLALVELFDQALGDPSWVVRKEAADALGRIAQNSQDSGIRKALQETIPRLRTALDDQNYTLRSYVVSALGQIGGNDRETLTKLHDILENDPNSLVRGDAAAALGILIAQKDTFDFNGDQKTLESLIKALDEEQPKAAQAIAAIAQSFPDQARNNKIDVKKAIDSLNEALAALKEKQSLYEQEIRKTEQQLEILRMIQAEQFILHDILKNPWAWAVVIVLSSYGGMFWLKPLWLLKLDEGLLGALETSAKISNPLVSAIGSVTVTFLRLLSPLKYHGRVLDAWVGVHIKSVQEAFQQKDTVEKRLVHVPSPVILNDRTTIAQLTPKHLQTTFATRKHLLIWGEGGSGKTSLACQIAQWAMSEDENERILKHRMLPVLIEDDLDPDHDKCPFTDAILGQLNDELGQDTEPISAKLLEQLLRKQRILVIVDHLSEMSAETRELIRPEMPDCPANALLITSRTREVLGHVVKTTIQPLRIEGNHLSSFMDAYLRERGKRELFPDPEFFDACRHLSQIVDRGNITLLLAKLYAEQMIASKVESAQTLTASLPDNVPDLMLHYVNELNRDVHKDKLEDRIVQKTAKIVAWECLKSTYQPNTAAIEDILLALADNTAEIRLKYLEQRLHLIQIVGPAQDRLRFALDPIAEYLAALHLLDLYRDNDSQWWEWLKHLDTTPKGFLIALRDCCQVKGQEAKVPDFVLEKLAPINGKTVNVPEFLPSSIGNPLVLS</sequence>
<dbReference type="PROSITE" id="PS50837">
    <property type="entry name" value="NACHT"/>
    <property type="match status" value="1"/>
</dbReference>
<dbReference type="Proteomes" id="UP000324917">
    <property type="component" value="Unassembled WGS sequence"/>
</dbReference>
<evidence type="ECO:0000259" key="5">
    <source>
        <dbReference type="PROSITE" id="PS50837"/>
    </source>
</evidence>
<comment type="caution">
    <text evidence="6">The sequence shown here is derived from an EMBL/GenBank/DDBJ whole genome shotgun (WGS) entry which is preliminary data.</text>
</comment>
<evidence type="ECO:0000313" key="7">
    <source>
        <dbReference type="Proteomes" id="UP000324917"/>
    </source>
</evidence>
<protein>
    <recommendedName>
        <fullName evidence="5">NACHT domain-containing protein</fullName>
    </recommendedName>
</protein>
<dbReference type="RefSeq" id="WP_149986877.1">
    <property type="nucleotide sequence ID" value="NZ_BHVP01000037.1"/>
</dbReference>
<dbReference type="Pfam" id="PF13646">
    <property type="entry name" value="HEAT_2"/>
    <property type="match status" value="1"/>
</dbReference>
<keyword evidence="1" id="KW-0042">Antenna complex</keyword>
<feature type="chain" id="PRO_5022977575" description="NACHT domain-containing protein" evidence="4">
    <location>
        <begin position="33"/>
        <end position="947"/>
    </location>
</feature>
<feature type="coiled-coil region" evidence="3">
    <location>
        <begin position="377"/>
        <end position="411"/>
    </location>
</feature>
<dbReference type="PANTHER" id="PTHR12697">
    <property type="entry name" value="PBS LYASE HEAT-LIKE PROTEIN"/>
    <property type="match status" value="1"/>
</dbReference>
<dbReference type="PANTHER" id="PTHR12697:SF5">
    <property type="entry name" value="DEOXYHYPUSINE HYDROXYLASE"/>
    <property type="match status" value="1"/>
</dbReference>
<dbReference type="SUPFAM" id="SSF48371">
    <property type="entry name" value="ARM repeat"/>
    <property type="match status" value="1"/>
</dbReference>
<dbReference type="SMART" id="SM00567">
    <property type="entry name" value="EZ_HEAT"/>
    <property type="match status" value="6"/>
</dbReference>
<dbReference type="Gene3D" id="1.25.10.10">
    <property type="entry name" value="Leucine-rich Repeat Variant"/>
    <property type="match status" value="2"/>
</dbReference>
<dbReference type="GO" id="GO:0030089">
    <property type="term" value="C:phycobilisome"/>
    <property type="evidence" value="ECO:0007669"/>
    <property type="project" value="UniProtKB-KW"/>
</dbReference>
<accession>A0A5A5RKI2</accession>
<dbReference type="Pfam" id="PF03130">
    <property type="entry name" value="HEAT_PBS"/>
    <property type="match status" value="1"/>
</dbReference>
<keyword evidence="3" id="KW-0175">Coiled coil</keyword>
<keyword evidence="4" id="KW-0732">Signal</keyword>
<dbReference type="InterPro" id="IPR011989">
    <property type="entry name" value="ARM-like"/>
</dbReference>
<dbReference type="Pfam" id="PF05729">
    <property type="entry name" value="NACHT"/>
    <property type="match status" value="1"/>
</dbReference>
<dbReference type="InterPro" id="IPR004155">
    <property type="entry name" value="PBS_lyase_HEAT"/>
</dbReference>
<dbReference type="InterPro" id="IPR007111">
    <property type="entry name" value="NACHT_NTPase"/>
</dbReference>
<dbReference type="InterPro" id="IPR016024">
    <property type="entry name" value="ARM-type_fold"/>
</dbReference>
<dbReference type="SUPFAM" id="SSF52540">
    <property type="entry name" value="P-loop containing nucleoside triphosphate hydrolases"/>
    <property type="match status" value="1"/>
</dbReference>
<dbReference type="AlphaFoldDB" id="A0A5A5RKI2"/>
<feature type="domain" description="NACHT" evidence="5">
    <location>
        <begin position="557"/>
        <end position="681"/>
    </location>
</feature>
<organism evidence="6 7">
    <name type="scientific">Microcystis aeruginosa NIES-2520</name>
    <dbReference type="NCBI Taxonomy" id="2303982"/>
    <lineage>
        <taxon>Bacteria</taxon>
        <taxon>Bacillati</taxon>
        <taxon>Cyanobacteriota</taxon>
        <taxon>Cyanophyceae</taxon>
        <taxon>Oscillatoriophycideae</taxon>
        <taxon>Chroococcales</taxon>
        <taxon>Microcystaceae</taxon>
        <taxon>Microcystis</taxon>
    </lineage>
</organism>
<dbReference type="InterPro" id="IPR027417">
    <property type="entry name" value="P-loop_NTPase"/>
</dbReference>
<dbReference type="Pfam" id="PF22731">
    <property type="entry name" value="NCH4"/>
    <property type="match status" value="1"/>
</dbReference>
<evidence type="ECO:0000256" key="2">
    <source>
        <dbReference type="ARBA" id="ARBA00022738"/>
    </source>
</evidence>
<keyword evidence="2" id="KW-0605">Phycobilisome</keyword>
<dbReference type="EMBL" id="BHVP01000037">
    <property type="protein sequence ID" value="GCA75465.1"/>
    <property type="molecule type" value="Genomic_DNA"/>
</dbReference>
<evidence type="ECO:0000256" key="4">
    <source>
        <dbReference type="SAM" id="SignalP"/>
    </source>
</evidence>
<dbReference type="InterPro" id="IPR054589">
    <property type="entry name" value="NCH4"/>
</dbReference>